<feature type="region of interest" description="Disordered" evidence="7">
    <location>
        <begin position="268"/>
        <end position="304"/>
    </location>
</feature>
<feature type="compositionally biased region" description="Low complexity" evidence="7">
    <location>
        <begin position="404"/>
        <end position="419"/>
    </location>
</feature>
<feature type="compositionally biased region" description="Basic and acidic residues" evidence="7">
    <location>
        <begin position="117"/>
        <end position="131"/>
    </location>
</feature>
<evidence type="ECO:0000256" key="5">
    <source>
        <dbReference type="ARBA" id="ARBA00023242"/>
    </source>
</evidence>
<feature type="region of interest" description="Disordered" evidence="7">
    <location>
        <begin position="196"/>
        <end position="221"/>
    </location>
</feature>
<protein>
    <submittedName>
        <fullName evidence="9">Mushroom body large-type Kenyon cell-specific protein 1</fullName>
    </submittedName>
</protein>
<feature type="compositionally biased region" description="Basic residues" evidence="7">
    <location>
        <begin position="468"/>
        <end position="483"/>
    </location>
</feature>
<organism evidence="9">
    <name type="scientific">Schizaphis graminum</name>
    <name type="common">Green bug aphid</name>
    <dbReference type="NCBI Taxonomy" id="13262"/>
    <lineage>
        <taxon>Eukaryota</taxon>
        <taxon>Metazoa</taxon>
        <taxon>Ecdysozoa</taxon>
        <taxon>Arthropoda</taxon>
        <taxon>Hexapoda</taxon>
        <taxon>Insecta</taxon>
        <taxon>Pterygota</taxon>
        <taxon>Neoptera</taxon>
        <taxon>Paraneoptera</taxon>
        <taxon>Hemiptera</taxon>
        <taxon>Sternorrhyncha</taxon>
        <taxon>Aphidomorpha</taxon>
        <taxon>Aphidoidea</taxon>
        <taxon>Aphididae</taxon>
        <taxon>Aphidini</taxon>
        <taxon>Schizaphis</taxon>
    </lineage>
</organism>
<evidence type="ECO:0000256" key="3">
    <source>
        <dbReference type="ARBA" id="ARBA00023125"/>
    </source>
</evidence>
<feature type="compositionally biased region" description="Basic and acidic residues" evidence="7">
    <location>
        <begin position="199"/>
        <end position="210"/>
    </location>
</feature>
<keyword evidence="4" id="KW-0804">Transcription</keyword>
<keyword evidence="2" id="KW-0805">Transcription regulation</keyword>
<dbReference type="AlphaFoldDB" id="A0A2S2N6L3"/>
<sequence>MLCFCRSRTVKQPSHIAGRKTYTEDELQKALRDIQSGKLGTRRAAVIYGIPRSTLRNKVYKMALERDSGSVAGGAVTIRDASAGVDDPSNGQAAELLPLLAEEDDDEDRETTSVEDECTHRPVVDGKDLHPAAHQQPPPPPPQHRGQQPRTPSSFMTVEDLLRITAEQQQQASVAMPNAETLRLFLQHYTNNKLLQNRPEPHYRGRDIPVDGRSPSPPSTAAATRFPLPITADLWPAAAAAAAAAAALDPQHMGTYLTHLLSSSVTAASPTGGLASPHLQSHGSPPPPPPPPPPQQQHMSAAHHQQELLKDFTVKDLMRKILDEEQQQQLQHLQQQYNNKLVDHRRWSSNGRNSSEPMDTGRSNDDDSNPSNVILRIPSYKPVPGSKGGDYESVACARDILSPGRANSARSDSSSPPSSSGGGVGGKHPVNLRDVIAKSITLMSDPPLPPPIPAVESFARAYHQYQQQHHHHHQQQQQQHHHLQQQQHGIPTSFGTGNSVIRNHNNNNLQQDDCRKRVPTPTNKSSSVITPSSAGAGFHTGGSSSSSSNSASAAAVAAAAAAAAAAGGKGTRPKRGKYRNYDRDSLVEAVRAVQRGEMSVHRAGSYYGVPHSTLEYKVKERHLMRPRKREPKNPPSSSSVSAVVAADHHSDRKKSSSDLSSSPSVVRPADKTTTTSSSSSSATPPAIKLPAHVQFPVQQQPPSLQTPNGLKMFDAAGPVGPYQPSFPFWAPSPFHVPMEFQRNPVTFPPMSMMQRMQAESRLHHHQAAAVAAASIASLGKNAREVAENLYDGTDNGSFLDGIIRSSLETGLKSAATMAAVQAAAKNAMKGSGRGRDGSDGDDCSPKGSPQVTGAEDDGEDHQEDRAATPQSCQNSVGDSDDEKSRLESPDGQEHRRPQRQQRHEDSEHETVADRASTASPERATETENDDDDIADAVV</sequence>
<feature type="DNA-binding region" description="H-T-H motif" evidence="6">
    <location>
        <begin position="600"/>
        <end position="620"/>
    </location>
</feature>
<dbReference type="InterPro" id="IPR009057">
    <property type="entry name" value="Homeodomain-like_sf"/>
</dbReference>
<dbReference type="PANTHER" id="PTHR21545">
    <property type="entry name" value="TRANSCRIPTION FACTOR MLR1/2"/>
    <property type="match status" value="1"/>
</dbReference>
<gene>
    <name evidence="9" type="primary">Mblk-1_1</name>
    <name evidence="9" type="ORF">g.42637</name>
</gene>
<reference evidence="9" key="1">
    <citation type="submission" date="2018-04" db="EMBL/GenBank/DDBJ databases">
        <title>Transcriptome of Schizaphis graminum biotype I.</title>
        <authorList>
            <person name="Scully E.D."/>
            <person name="Geib S.M."/>
            <person name="Palmer N.A."/>
            <person name="Koch K."/>
            <person name="Bradshaw J."/>
            <person name="Heng-Moss T."/>
            <person name="Sarath G."/>
        </authorList>
    </citation>
    <scope>NUCLEOTIDE SEQUENCE</scope>
</reference>
<accession>A0A2S2N6L3</accession>
<evidence type="ECO:0000256" key="6">
    <source>
        <dbReference type="PROSITE-ProRule" id="PRU00320"/>
    </source>
</evidence>
<dbReference type="PROSITE" id="PS50960">
    <property type="entry name" value="HTH_PSQ"/>
    <property type="match status" value="2"/>
</dbReference>
<feature type="domain" description="HTH psq-type" evidence="8">
    <location>
        <begin position="572"/>
        <end position="624"/>
    </location>
</feature>
<evidence type="ECO:0000256" key="1">
    <source>
        <dbReference type="ARBA" id="ARBA00004123"/>
    </source>
</evidence>
<dbReference type="EMBL" id="GGMR01000130">
    <property type="protein sequence ID" value="MBY12749.1"/>
    <property type="molecule type" value="Transcribed_RNA"/>
</dbReference>
<feature type="compositionally biased region" description="Polar residues" evidence="7">
    <location>
        <begin position="348"/>
        <end position="357"/>
    </location>
</feature>
<feature type="domain" description="HTH psq-type" evidence="8">
    <location>
        <begin position="13"/>
        <end position="65"/>
    </location>
</feature>
<evidence type="ECO:0000256" key="2">
    <source>
        <dbReference type="ARBA" id="ARBA00023015"/>
    </source>
</evidence>
<feature type="compositionally biased region" description="Polar residues" evidence="7">
    <location>
        <begin position="489"/>
        <end position="511"/>
    </location>
</feature>
<dbReference type="GO" id="GO:0006357">
    <property type="term" value="P:regulation of transcription by RNA polymerase II"/>
    <property type="evidence" value="ECO:0007669"/>
    <property type="project" value="TreeGrafter"/>
</dbReference>
<feature type="region of interest" description="Disordered" evidence="7">
    <location>
        <begin position="404"/>
        <end position="430"/>
    </location>
</feature>
<evidence type="ECO:0000313" key="9">
    <source>
        <dbReference type="EMBL" id="MBY12749.1"/>
    </source>
</evidence>
<feature type="compositionally biased region" description="Basic and acidic residues" evidence="7">
    <location>
        <begin position="882"/>
        <end position="912"/>
    </location>
</feature>
<dbReference type="Pfam" id="PF05225">
    <property type="entry name" value="HTH_psq"/>
    <property type="match status" value="2"/>
</dbReference>
<dbReference type="PANTHER" id="PTHR21545:SF13">
    <property type="entry name" value="ECDYSONE-INDUCED PROTEIN 93F, ISOFORM C"/>
    <property type="match status" value="1"/>
</dbReference>
<evidence type="ECO:0000259" key="8">
    <source>
        <dbReference type="PROSITE" id="PS50960"/>
    </source>
</evidence>
<dbReference type="SUPFAM" id="SSF46689">
    <property type="entry name" value="Homeodomain-like"/>
    <property type="match status" value="2"/>
</dbReference>
<keyword evidence="5 6" id="KW-0539">Nucleus</keyword>
<proteinExistence type="predicted"/>
<feature type="region of interest" description="Disordered" evidence="7">
    <location>
        <begin position="341"/>
        <end position="391"/>
    </location>
</feature>
<feature type="compositionally biased region" description="Polar residues" evidence="7">
    <location>
        <begin position="520"/>
        <end position="531"/>
    </location>
</feature>
<evidence type="ECO:0000256" key="7">
    <source>
        <dbReference type="SAM" id="MobiDB-lite"/>
    </source>
</evidence>
<dbReference type="GO" id="GO:0005634">
    <property type="term" value="C:nucleus"/>
    <property type="evidence" value="ECO:0007669"/>
    <property type="project" value="UniProtKB-SubCell"/>
</dbReference>
<evidence type="ECO:0000256" key="4">
    <source>
        <dbReference type="ARBA" id="ARBA00023163"/>
    </source>
</evidence>
<feature type="DNA-binding region" description="H-T-H motif" evidence="6">
    <location>
        <begin position="41"/>
        <end position="61"/>
    </location>
</feature>
<comment type="subcellular location">
    <subcellularLocation>
        <location evidence="1 6">Nucleus</location>
    </subcellularLocation>
</comment>
<feature type="region of interest" description="Disordered" evidence="7">
    <location>
        <begin position="827"/>
        <end position="938"/>
    </location>
</feature>
<dbReference type="GO" id="GO:0003677">
    <property type="term" value="F:DNA binding"/>
    <property type="evidence" value="ECO:0007669"/>
    <property type="project" value="UniProtKB-UniRule"/>
</dbReference>
<dbReference type="FunFam" id="1.10.10.60:FF:000019">
    <property type="entry name" value="Ligand-dependent corepressor isoform 1"/>
    <property type="match status" value="1"/>
</dbReference>
<feature type="compositionally biased region" description="Polar residues" evidence="7">
    <location>
        <begin position="868"/>
        <end position="877"/>
    </location>
</feature>
<name>A0A2S2N6L3_SCHGA</name>
<feature type="compositionally biased region" description="Low complexity" evidence="7">
    <location>
        <begin position="636"/>
        <end position="645"/>
    </location>
</feature>
<feature type="compositionally biased region" description="Low complexity" evidence="7">
    <location>
        <begin position="657"/>
        <end position="686"/>
    </location>
</feature>
<feature type="region of interest" description="Disordered" evidence="7">
    <location>
        <begin position="621"/>
        <end position="686"/>
    </location>
</feature>
<feature type="compositionally biased region" description="Pro residues" evidence="7">
    <location>
        <begin position="284"/>
        <end position="295"/>
    </location>
</feature>
<feature type="compositionally biased region" description="Acidic residues" evidence="7">
    <location>
        <begin position="926"/>
        <end position="938"/>
    </location>
</feature>
<dbReference type="Gene3D" id="1.10.10.60">
    <property type="entry name" value="Homeodomain-like"/>
    <property type="match status" value="2"/>
</dbReference>
<dbReference type="InterPro" id="IPR007889">
    <property type="entry name" value="HTH_Psq"/>
</dbReference>
<feature type="region of interest" description="Disordered" evidence="7">
    <location>
        <begin position="99"/>
        <end position="152"/>
    </location>
</feature>
<keyword evidence="3 6" id="KW-0238">DNA-binding</keyword>
<feature type="compositionally biased region" description="Low complexity" evidence="7">
    <location>
        <begin position="532"/>
        <end position="549"/>
    </location>
</feature>
<feature type="compositionally biased region" description="Basic and acidic residues" evidence="7">
    <location>
        <begin position="646"/>
        <end position="656"/>
    </location>
</feature>
<feature type="region of interest" description="Disordered" evidence="7">
    <location>
        <begin position="463"/>
        <end position="549"/>
    </location>
</feature>
<feature type="compositionally biased region" description="Acidic residues" evidence="7">
    <location>
        <begin position="101"/>
        <end position="116"/>
    </location>
</feature>